<dbReference type="PROSITE" id="PS51084">
    <property type="entry name" value="HIT_2"/>
    <property type="match status" value="1"/>
</dbReference>
<dbReference type="GO" id="GO:0003824">
    <property type="term" value="F:catalytic activity"/>
    <property type="evidence" value="ECO:0007669"/>
    <property type="project" value="InterPro"/>
</dbReference>
<organism evidence="3 4">
    <name type="scientific">Microvirgula aerodenitrificans</name>
    <dbReference type="NCBI Taxonomy" id="57480"/>
    <lineage>
        <taxon>Bacteria</taxon>
        <taxon>Pseudomonadati</taxon>
        <taxon>Pseudomonadota</taxon>
        <taxon>Betaproteobacteria</taxon>
        <taxon>Neisseriales</taxon>
        <taxon>Aquaspirillaceae</taxon>
        <taxon>Microvirgula</taxon>
    </lineage>
</organism>
<dbReference type="SUPFAM" id="SSF54197">
    <property type="entry name" value="HIT-like"/>
    <property type="match status" value="1"/>
</dbReference>
<dbReference type="Gene3D" id="3.30.428.10">
    <property type="entry name" value="HIT-like"/>
    <property type="match status" value="1"/>
</dbReference>
<sequence length="135" mass="15131">MSCVLCETPSSPLLFEDARLRVILVDDEPDYPGFCRVLWKAHVREMTDLAAADRAHLLDWVLRVEAALRAELNPDKINLASLGNVVPHLHWHVIPRFADDAHFPAPVWAARQRDGVAHDVDGLAARLRARLSATE</sequence>
<dbReference type="InterPro" id="IPR011146">
    <property type="entry name" value="HIT-like"/>
</dbReference>
<dbReference type="RefSeq" id="WP_028498574.1">
    <property type="nucleotide sequence ID" value="NZ_CP028519.1"/>
</dbReference>
<dbReference type="InterPro" id="IPR026026">
    <property type="entry name" value="HIT_Hint"/>
</dbReference>
<name>A0A2S0P877_9NEIS</name>
<feature type="short sequence motif" description="Histidine triad motif" evidence="1">
    <location>
        <begin position="88"/>
        <end position="92"/>
    </location>
</feature>
<evidence type="ECO:0000256" key="1">
    <source>
        <dbReference type="PROSITE-ProRule" id="PRU00464"/>
    </source>
</evidence>
<dbReference type="KEGG" id="maer:DAI18_05720"/>
<dbReference type="AlphaFoldDB" id="A0A2S0P877"/>
<evidence type="ECO:0000259" key="2">
    <source>
        <dbReference type="PROSITE" id="PS51084"/>
    </source>
</evidence>
<protein>
    <submittedName>
        <fullName evidence="3">HIT family protein</fullName>
    </submittedName>
</protein>
<reference evidence="3 4" key="1">
    <citation type="submission" date="2018-04" db="EMBL/GenBank/DDBJ databases">
        <title>Denitrifier Microvirgula.</title>
        <authorList>
            <person name="Anderson E."/>
            <person name="Jang J."/>
            <person name="Ishii S."/>
        </authorList>
    </citation>
    <scope>NUCLEOTIDE SEQUENCE [LARGE SCALE GENOMIC DNA]</scope>
    <source>
        <strain evidence="3 4">BE2.4</strain>
    </source>
</reference>
<accession>A0A2S0P877</accession>
<dbReference type="PIRSF" id="PIRSF000714">
    <property type="entry name" value="HIT"/>
    <property type="match status" value="1"/>
</dbReference>
<feature type="domain" description="HIT" evidence="2">
    <location>
        <begin position="1"/>
        <end position="103"/>
    </location>
</feature>
<dbReference type="InterPro" id="IPR036265">
    <property type="entry name" value="HIT-like_sf"/>
</dbReference>
<dbReference type="STRING" id="1122240.GCA_000620105_01199"/>
<dbReference type="PANTHER" id="PTHR46648">
    <property type="entry name" value="HIT FAMILY PROTEIN 1"/>
    <property type="match status" value="1"/>
</dbReference>
<dbReference type="PANTHER" id="PTHR46648:SF1">
    <property type="entry name" value="ADENOSINE 5'-MONOPHOSPHORAMIDASE HNT1"/>
    <property type="match status" value="1"/>
</dbReference>
<evidence type="ECO:0000313" key="3">
    <source>
        <dbReference type="EMBL" id="AVY93600.1"/>
    </source>
</evidence>
<dbReference type="OrthoDB" id="9799145at2"/>
<gene>
    <name evidence="3" type="ORF">DAI18_05720</name>
</gene>
<dbReference type="InterPro" id="IPR001310">
    <property type="entry name" value="Histidine_triad_HIT"/>
</dbReference>
<evidence type="ECO:0000313" key="4">
    <source>
        <dbReference type="Proteomes" id="UP000244173"/>
    </source>
</evidence>
<dbReference type="Proteomes" id="UP000244173">
    <property type="component" value="Chromosome"/>
</dbReference>
<dbReference type="Pfam" id="PF01230">
    <property type="entry name" value="HIT"/>
    <property type="match status" value="1"/>
</dbReference>
<keyword evidence="4" id="KW-1185">Reference proteome</keyword>
<dbReference type="GO" id="GO:0009117">
    <property type="term" value="P:nucleotide metabolic process"/>
    <property type="evidence" value="ECO:0007669"/>
    <property type="project" value="TreeGrafter"/>
</dbReference>
<dbReference type="EMBL" id="CP028519">
    <property type="protein sequence ID" value="AVY93600.1"/>
    <property type="molecule type" value="Genomic_DNA"/>
</dbReference>
<proteinExistence type="predicted"/>